<gene>
    <name evidence="8" type="ORF">ACHHYP_05104</name>
</gene>
<sequence length="364" mass="39686">MLVTAMDHTQRRLSMGMMTGHHTEAEYLDLATHQGQAPYGLTLEHSHSMGMPHGHYMDDGADEYDLSGQIVSPKNNAKPSLYKTELCKRFSEYGSCRYGAKCQFAHGMPELRHVLRHPKYKTTKCKSYWGSGHCPYGSRCRFIHEEEPVGRGMYKSSGLSPRNEISPTSQGDLSFLNSQYNSDLPAPTGLMPYNSDLGMLNGQSSPTWLSGEVATTPSFMRSPSDHSYPPKTSPIGPPKKSPSMSNVLDSNVEYNGLQDAIGVLLKFSQSFPEDSVTPSPVGASSPKVGLPPTVPAGSSLKSPLKRDLSLQADELWKDFSAVSIGGSGDAAESTSDWFLGSDNLGAPDLREADSSRLSFFTQFK</sequence>
<feature type="region of interest" description="Disordered" evidence="6">
    <location>
        <begin position="219"/>
        <end position="243"/>
    </location>
</feature>
<feature type="region of interest" description="Disordered" evidence="6">
    <location>
        <begin position="275"/>
        <end position="302"/>
    </location>
</feature>
<dbReference type="PROSITE" id="PS50103">
    <property type="entry name" value="ZF_C3H1"/>
    <property type="match status" value="2"/>
</dbReference>
<evidence type="ECO:0000259" key="7">
    <source>
        <dbReference type="PROSITE" id="PS50103"/>
    </source>
</evidence>
<dbReference type="STRING" id="1202772.A0A1V9YYY0"/>
<keyword evidence="2" id="KW-0677">Repeat</keyword>
<dbReference type="PANTHER" id="PTHR12547">
    <property type="entry name" value="CCCH ZINC FINGER/TIS11-RELATED"/>
    <property type="match status" value="1"/>
</dbReference>
<evidence type="ECO:0000256" key="3">
    <source>
        <dbReference type="ARBA" id="ARBA00022771"/>
    </source>
</evidence>
<keyword evidence="4 5" id="KW-0862">Zinc</keyword>
<dbReference type="OrthoDB" id="410307at2759"/>
<dbReference type="InterPro" id="IPR000571">
    <property type="entry name" value="Znf_CCCH"/>
</dbReference>
<reference evidence="8 9" key="1">
    <citation type="journal article" date="2014" name="Genome Biol. Evol.">
        <title>The secreted proteins of Achlya hypogyna and Thraustotheca clavata identify the ancestral oomycete secretome and reveal gene acquisitions by horizontal gene transfer.</title>
        <authorList>
            <person name="Misner I."/>
            <person name="Blouin N."/>
            <person name="Leonard G."/>
            <person name="Richards T.A."/>
            <person name="Lane C.E."/>
        </authorList>
    </citation>
    <scope>NUCLEOTIDE SEQUENCE [LARGE SCALE GENOMIC DNA]</scope>
    <source>
        <strain evidence="8 9">ATCC 48635</strain>
    </source>
</reference>
<feature type="compositionally biased region" description="Pro residues" evidence="6">
    <location>
        <begin position="231"/>
        <end position="240"/>
    </location>
</feature>
<protein>
    <recommendedName>
        <fullName evidence="7">C3H1-type domain-containing protein</fullName>
    </recommendedName>
</protein>
<dbReference type="FunFam" id="4.10.1000.10:FF:000001">
    <property type="entry name" value="zinc finger CCCH domain-containing protein 15-like"/>
    <property type="match status" value="1"/>
</dbReference>
<evidence type="ECO:0000256" key="5">
    <source>
        <dbReference type="PROSITE-ProRule" id="PRU00723"/>
    </source>
</evidence>
<dbReference type="Proteomes" id="UP000243579">
    <property type="component" value="Unassembled WGS sequence"/>
</dbReference>
<comment type="caution">
    <text evidence="8">The sequence shown here is derived from an EMBL/GenBank/DDBJ whole genome shotgun (WGS) entry which is preliminary data.</text>
</comment>
<proteinExistence type="predicted"/>
<dbReference type="SMART" id="SM00356">
    <property type="entry name" value="ZnF_C3H1"/>
    <property type="match status" value="2"/>
</dbReference>
<organism evidence="8 9">
    <name type="scientific">Achlya hypogyna</name>
    <name type="common">Oomycete</name>
    <name type="synonym">Protoachlya hypogyna</name>
    <dbReference type="NCBI Taxonomy" id="1202772"/>
    <lineage>
        <taxon>Eukaryota</taxon>
        <taxon>Sar</taxon>
        <taxon>Stramenopiles</taxon>
        <taxon>Oomycota</taxon>
        <taxon>Saprolegniomycetes</taxon>
        <taxon>Saprolegniales</taxon>
        <taxon>Achlyaceae</taxon>
        <taxon>Achlya</taxon>
    </lineage>
</organism>
<evidence type="ECO:0000313" key="8">
    <source>
        <dbReference type="EMBL" id="OQR90968.1"/>
    </source>
</evidence>
<evidence type="ECO:0000256" key="6">
    <source>
        <dbReference type="SAM" id="MobiDB-lite"/>
    </source>
</evidence>
<feature type="domain" description="C3H1-type" evidence="7">
    <location>
        <begin position="81"/>
        <end position="109"/>
    </location>
</feature>
<accession>A0A1V9YYY0</accession>
<keyword evidence="3 5" id="KW-0863">Zinc-finger</keyword>
<dbReference type="InterPro" id="IPR036855">
    <property type="entry name" value="Znf_CCCH_sf"/>
</dbReference>
<dbReference type="Gene3D" id="4.10.1000.10">
    <property type="entry name" value="Zinc finger, CCCH-type"/>
    <property type="match status" value="2"/>
</dbReference>
<evidence type="ECO:0000313" key="9">
    <source>
        <dbReference type="Proteomes" id="UP000243579"/>
    </source>
</evidence>
<feature type="zinc finger region" description="C3H1-type" evidence="5">
    <location>
        <begin position="119"/>
        <end position="147"/>
    </location>
</feature>
<evidence type="ECO:0000256" key="1">
    <source>
        <dbReference type="ARBA" id="ARBA00022723"/>
    </source>
</evidence>
<dbReference type="InterPro" id="IPR045877">
    <property type="entry name" value="ZFP36-like"/>
</dbReference>
<dbReference type="SUPFAM" id="SSF90229">
    <property type="entry name" value="CCCH zinc finger"/>
    <property type="match status" value="2"/>
</dbReference>
<feature type="domain" description="C3H1-type" evidence="7">
    <location>
        <begin position="119"/>
        <end position="147"/>
    </location>
</feature>
<dbReference type="PANTHER" id="PTHR12547:SF18">
    <property type="entry name" value="PROTEIN TIS11"/>
    <property type="match status" value="1"/>
</dbReference>
<name>A0A1V9YYY0_ACHHY</name>
<dbReference type="GO" id="GO:0003729">
    <property type="term" value="F:mRNA binding"/>
    <property type="evidence" value="ECO:0007669"/>
    <property type="project" value="InterPro"/>
</dbReference>
<dbReference type="EMBL" id="JNBR01000565">
    <property type="protein sequence ID" value="OQR90968.1"/>
    <property type="molecule type" value="Genomic_DNA"/>
</dbReference>
<evidence type="ECO:0000256" key="4">
    <source>
        <dbReference type="ARBA" id="ARBA00022833"/>
    </source>
</evidence>
<evidence type="ECO:0000256" key="2">
    <source>
        <dbReference type="ARBA" id="ARBA00022737"/>
    </source>
</evidence>
<dbReference type="GO" id="GO:0008270">
    <property type="term" value="F:zinc ion binding"/>
    <property type="evidence" value="ECO:0007669"/>
    <property type="project" value="UniProtKB-KW"/>
</dbReference>
<dbReference type="AlphaFoldDB" id="A0A1V9YYY0"/>
<keyword evidence="9" id="KW-1185">Reference proteome</keyword>
<feature type="zinc finger region" description="C3H1-type" evidence="5">
    <location>
        <begin position="81"/>
        <end position="109"/>
    </location>
</feature>
<dbReference type="Pfam" id="PF00642">
    <property type="entry name" value="zf-CCCH"/>
    <property type="match status" value="2"/>
</dbReference>
<keyword evidence="1 5" id="KW-0479">Metal-binding</keyword>